<protein>
    <submittedName>
        <fullName evidence="1">Uncharacterized protein</fullName>
    </submittedName>
</protein>
<dbReference type="AlphaFoldDB" id="A0AAW0ERF9"/>
<sequence>MSASQPCCRLNAEERVRALDELAELLASTFDGEVSTAAVHEALRATTAAGGRVDEDEDGDAWRLRVMDGARAGDGAAARRPELCGASQAWVCPMCETRNWTADARMALRRRPAESSRAASLAVAAEPLRCECCGYDCTAALSAHT</sequence>
<evidence type="ECO:0000313" key="1">
    <source>
        <dbReference type="EMBL" id="KAK7196742.1"/>
    </source>
</evidence>
<dbReference type="EMBL" id="JAECZO010000084">
    <property type="protein sequence ID" value="KAK7196742.1"/>
    <property type="molecule type" value="Genomic_DNA"/>
</dbReference>
<gene>
    <name evidence="1" type="ORF">NESM_000614000</name>
</gene>
<accession>A0AAW0ERF9</accession>
<organism evidence="1 2">
    <name type="scientific">Novymonas esmeraldas</name>
    <dbReference type="NCBI Taxonomy" id="1808958"/>
    <lineage>
        <taxon>Eukaryota</taxon>
        <taxon>Discoba</taxon>
        <taxon>Euglenozoa</taxon>
        <taxon>Kinetoplastea</taxon>
        <taxon>Metakinetoplastina</taxon>
        <taxon>Trypanosomatida</taxon>
        <taxon>Trypanosomatidae</taxon>
        <taxon>Novymonas</taxon>
    </lineage>
</organism>
<name>A0AAW0ERF9_9TRYP</name>
<dbReference type="Proteomes" id="UP001430356">
    <property type="component" value="Unassembled WGS sequence"/>
</dbReference>
<keyword evidence="2" id="KW-1185">Reference proteome</keyword>
<reference evidence="1 2" key="1">
    <citation type="journal article" date="2021" name="MBio">
        <title>A New Model Trypanosomatid, Novymonas esmeraldas: Genomic Perception of Its 'Candidatus Pandoraea novymonadis' Endosymbiont.</title>
        <authorList>
            <person name="Zakharova A."/>
            <person name="Saura A."/>
            <person name="Butenko A."/>
            <person name="Podesvova L."/>
            <person name="Warmusova S."/>
            <person name="Kostygov A.Y."/>
            <person name="Nenarokova A."/>
            <person name="Lukes J."/>
            <person name="Opperdoes F.R."/>
            <person name="Yurchenko V."/>
        </authorList>
    </citation>
    <scope>NUCLEOTIDE SEQUENCE [LARGE SCALE GENOMIC DNA]</scope>
    <source>
        <strain evidence="1 2">E262AT.01</strain>
    </source>
</reference>
<comment type="caution">
    <text evidence="1">The sequence shown here is derived from an EMBL/GenBank/DDBJ whole genome shotgun (WGS) entry which is preliminary data.</text>
</comment>
<evidence type="ECO:0000313" key="2">
    <source>
        <dbReference type="Proteomes" id="UP001430356"/>
    </source>
</evidence>
<proteinExistence type="predicted"/>